<keyword evidence="4" id="KW-1133">Transmembrane helix</keyword>
<dbReference type="PANTHER" id="PTHR48043">
    <property type="entry name" value="EG:EG0003.4 PROTEIN-RELATED"/>
    <property type="match status" value="1"/>
</dbReference>
<name>A0A7R9AXJ6_TIMSH</name>
<feature type="transmembrane region" description="Helical" evidence="4">
    <location>
        <begin position="879"/>
        <end position="898"/>
    </location>
</feature>
<sequence>MLIEHRPSNQSARREIEIYPAEILTLISTSSAVQLNTTSALASYTTEAGGIPVLTILILAICCTSQSARILGILPYNSHSHFNMYEVLMKEPVNQGHHVTVLSNFPRKTKHPNYIDQSVDGSLPAVTNNVSMELISSLNSATALTMKSPSVSLTSSLMLPWENDRFGNPDNPAYIPNYFLPLTYRMTFFQRLINMLGAVFYYYLDYSSQQIARRYLGEDLPSLSDLARNSNLILVNRSRNVSERIQAWFIYFSLGSMLRSETISATTLETILDVFIELPQNVLWKVDGDLLPRLPSNVLVGKWLPQLEILDPVFSKSGKEEEEEGWEEFIENKLAGSMSIWTSRQETNHVTQLSQILESFGCSSCGSWFWIDESTGVSRHKVITGLLKGMRTFKSDYTMFKRIGAEKVVTSFTSVTPTATRSCHNGSTLTHVPLQRYLSLCNGDYRGCDDSGYLMGYKEFYILTFISFTLLTHGQSANILGVFEFNGKSHFLMFERLMKSLAERGHEVHVLSHFPQKKPLPNYFDIDVSGSVPNVLNNLTIESVRTRDTIGALNFIWTVTRGWCEAVKKHPNSQKLLNSNQKYDLLIMESFGSECFIGLADTLKTPLVTIDLQEFLDASEHGVVYFSLGSLIQVQTFSSEKLKALMDAFGALPERVLMKYTGDTLPGKPSNVMTGKWLPQQDILSHPKTRLFISHGGLMGTLEAVYAGVPIVGIPLFADQELNIKRCVLQGFAVKLLYDDITKESLLSAIRTLLDDHSYSANAKKTSFQFRDRPQTALETAVYWVEYVIRHRGAPHLRSAGADLPTYQYLLLDVISFLVLGVVSFLYLTYIIIRTVLRLPLGRKKRNKSKRQMLQKGNVASPIVILKHQSPKRDEQTTLNLMIIIVTCPLHALLAIYFDHKRSLNAAYTLSYYIVPMMTKAVLILSIIALLHGGQTAKILGVFEFNGKSHFLMYEKMMKGLAERGHEVHVLNHFPQKKPLPNYFDIDVSGSVPDVLDSFTIDLVRTWDTTAMLRFIWDFTRTQCEEVLKHPNAQKLLKSTEKYDLIIMESFGSECTIALAHKFKVPLIAMVSSVALPWNHHRIGNPDHPAYIPSYFISYGSQMSFIERFWNTLYYITINPANYYFNEIPTNELSKRIYGNDIPPIGEIAKNTSLILVNSHFSISGPRPVVPGFVEVGGLHIEEPKALPKDLQKFMDESEHGVVYFSLGSIVQVQTFSPEKLKALMDAFGALPERVLMKYTGDTLPGKPSNVMTGKWLPQLDILSHPKTRLFISHGGLMGTLEAVYAGVPIVGIPLFADQELNIKRCVLQGFAVKLLYDDITKESLLSAIRTLLDDHSYSANAKKTSFQFRDRPQTALETAVYWVSSDIEEPLI</sequence>
<evidence type="ECO:0008006" key="6">
    <source>
        <dbReference type="Google" id="ProtNLM"/>
    </source>
</evidence>
<dbReference type="SUPFAM" id="SSF53756">
    <property type="entry name" value="UDP-Glycosyltransferase/glycogen phosphorylase"/>
    <property type="match status" value="3"/>
</dbReference>
<reference evidence="5" key="1">
    <citation type="submission" date="2020-11" db="EMBL/GenBank/DDBJ databases">
        <authorList>
            <person name="Tran Van P."/>
        </authorList>
    </citation>
    <scope>NUCLEOTIDE SEQUENCE</scope>
</reference>
<dbReference type="PROSITE" id="PS00375">
    <property type="entry name" value="UDPGT"/>
    <property type="match status" value="2"/>
</dbReference>
<comment type="similarity">
    <text evidence="1">Belongs to the UDP-glycosyltransferase family.</text>
</comment>
<dbReference type="GO" id="GO:0008194">
    <property type="term" value="F:UDP-glycosyltransferase activity"/>
    <property type="evidence" value="ECO:0007669"/>
    <property type="project" value="InterPro"/>
</dbReference>
<dbReference type="PANTHER" id="PTHR48043:SF145">
    <property type="entry name" value="FI06409P-RELATED"/>
    <property type="match status" value="1"/>
</dbReference>
<dbReference type="FunFam" id="3.40.50.2000:FF:000050">
    <property type="entry name" value="UDP-glucuronosyltransferase"/>
    <property type="match status" value="2"/>
</dbReference>
<keyword evidence="4" id="KW-0812">Transmembrane</keyword>
<evidence type="ECO:0000256" key="2">
    <source>
        <dbReference type="ARBA" id="ARBA00022676"/>
    </source>
</evidence>
<proteinExistence type="inferred from homology"/>
<protein>
    <recommendedName>
        <fullName evidence="6">UDP-glycosyltransferase</fullName>
    </recommendedName>
</protein>
<keyword evidence="2" id="KW-0328">Glycosyltransferase</keyword>
<dbReference type="InterPro" id="IPR002213">
    <property type="entry name" value="UDP_glucos_trans"/>
</dbReference>
<keyword evidence="4" id="KW-0472">Membrane</keyword>
<gene>
    <name evidence="5" type="ORF">TSIB3V08_LOCUS6387</name>
</gene>
<dbReference type="CDD" id="cd03784">
    <property type="entry name" value="GT1_Gtf-like"/>
    <property type="match status" value="2"/>
</dbReference>
<dbReference type="EMBL" id="OC002715">
    <property type="protein sequence ID" value="CAD7262270.1"/>
    <property type="molecule type" value="Genomic_DNA"/>
</dbReference>
<feature type="transmembrane region" description="Helical" evidence="4">
    <location>
        <begin position="910"/>
        <end position="931"/>
    </location>
</feature>
<evidence type="ECO:0000256" key="4">
    <source>
        <dbReference type="SAM" id="Phobius"/>
    </source>
</evidence>
<dbReference type="InterPro" id="IPR050271">
    <property type="entry name" value="UDP-glycosyltransferase"/>
</dbReference>
<dbReference type="Pfam" id="PF00201">
    <property type="entry name" value="UDPGT"/>
    <property type="match status" value="3"/>
</dbReference>
<dbReference type="Gene3D" id="3.40.50.2000">
    <property type="entry name" value="Glycogen Phosphorylase B"/>
    <property type="match status" value="4"/>
</dbReference>
<evidence type="ECO:0000256" key="3">
    <source>
        <dbReference type="ARBA" id="ARBA00022679"/>
    </source>
</evidence>
<feature type="transmembrane region" description="Helical" evidence="4">
    <location>
        <begin position="814"/>
        <end position="837"/>
    </location>
</feature>
<organism evidence="5">
    <name type="scientific">Timema shepardi</name>
    <name type="common">Walking stick</name>
    <dbReference type="NCBI Taxonomy" id="629360"/>
    <lineage>
        <taxon>Eukaryota</taxon>
        <taxon>Metazoa</taxon>
        <taxon>Ecdysozoa</taxon>
        <taxon>Arthropoda</taxon>
        <taxon>Hexapoda</taxon>
        <taxon>Insecta</taxon>
        <taxon>Pterygota</taxon>
        <taxon>Neoptera</taxon>
        <taxon>Polyneoptera</taxon>
        <taxon>Phasmatodea</taxon>
        <taxon>Timematodea</taxon>
        <taxon>Timematoidea</taxon>
        <taxon>Timematidae</taxon>
        <taxon>Timema</taxon>
    </lineage>
</organism>
<evidence type="ECO:0000313" key="5">
    <source>
        <dbReference type="EMBL" id="CAD7262270.1"/>
    </source>
</evidence>
<dbReference type="InterPro" id="IPR035595">
    <property type="entry name" value="UDP_glycos_trans_CS"/>
</dbReference>
<evidence type="ECO:0000256" key="1">
    <source>
        <dbReference type="ARBA" id="ARBA00009995"/>
    </source>
</evidence>
<accession>A0A7R9AXJ6</accession>
<keyword evidence="3" id="KW-0808">Transferase</keyword>